<dbReference type="InterPro" id="IPR003034">
    <property type="entry name" value="SAP_dom"/>
</dbReference>
<feature type="domain" description="SAP" evidence="2">
    <location>
        <begin position="3"/>
        <end position="37"/>
    </location>
</feature>
<dbReference type="RefSeq" id="XP_014758395.1">
    <property type="nucleotide sequence ID" value="XM_014902909.2"/>
</dbReference>
<dbReference type="Proteomes" id="UP000008810">
    <property type="component" value="Chromosome 4"/>
</dbReference>
<feature type="compositionally biased region" description="Polar residues" evidence="1">
    <location>
        <begin position="1869"/>
        <end position="1887"/>
    </location>
</feature>
<dbReference type="PROSITE" id="PS50800">
    <property type="entry name" value="SAP"/>
    <property type="match status" value="1"/>
</dbReference>
<feature type="compositionally biased region" description="Acidic residues" evidence="1">
    <location>
        <begin position="1284"/>
        <end position="1296"/>
    </location>
</feature>
<dbReference type="SMART" id="SM00513">
    <property type="entry name" value="SAP"/>
    <property type="match status" value="1"/>
</dbReference>
<feature type="compositionally biased region" description="Polar residues" evidence="1">
    <location>
        <begin position="1815"/>
        <end position="1826"/>
    </location>
</feature>
<evidence type="ECO:0000313" key="4">
    <source>
        <dbReference type="EnsemblPlants" id="KQJ92107"/>
    </source>
</evidence>
<dbReference type="ExpressionAtlas" id="A0A0Q3HV25">
    <property type="expression patterns" value="baseline"/>
</dbReference>
<organism evidence="3">
    <name type="scientific">Brachypodium distachyon</name>
    <name type="common">Purple false brome</name>
    <name type="synonym">Trachynia distachya</name>
    <dbReference type="NCBI Taxonomy" id="15368"/>
    <lineage>
        <taxon>Eukaryota</taxon>
        <taxon>Viridiplantae</taxon>
        <taxon>Streptophyta</taxon>
        <taxon>Embryophyta</taxon>
        <taxon>Tracheophyta</taxon>
        <taxon>Spermatophyta</taxon>
        <taxon>Magnoliopsida</taxon>
        <taxon>Liliopsida</taxon>
        <taxon>Poales</taxon>
        <taxon>Poaceae</taxon>
        <taxon>BOP clade</taxon>
        <taxon>Pooideae</taxon>
        <taxon>Stipodae</taxon>
        <taxon>Brachypodieae</taxon>
        <taxon>Brachypodium</taxon>
    </lineage>
</organism>
<accession>A0A0Q3HV25</accession>
<reference evidence="3" key="2">
    <citation type="submission" date="2017-06" db="EMBL/GenBank/DDBJ databases">
        <title>WGS assembly of Brachypodium distachyon.</title>
        <authorList>
            <consortium name="The International Brachypodium Initiative"/>
            <person name="Lucas S."/>
            <person name="Harmon-Smith M."/>
            <person name="Lail K."/>
            <person name="Tice H."/>
            <person name="Grimwood J."/>
            <person name="Bruce D."/>
            <person name="Barry K."/>
            <person name="Shu S."/>
            <person name="Lindquist E."/>
            <person name="Wang M."/>
            <person name="Pitluck S."/>
            <person name="Vogel J.P."/>
            <person name="Garvin D.F."/>
            <person name="Mockler T.C."/>
            <person name="Schmutz J."/>
            <person name="Rokhsar D."/>
            <person name="Bevan M.W."/>
        </authorList>
    </citation>
    <scope>NUCLEOTIDE SEQUENCE</scope>
    <source>
        <strain evidence="3">Bd21</strain>
    </source>
</reference>
<feature type="compositionally biased region" description="Polar residues" evidence="1">
    <location>
        <begin position="1300"/>
        <end position="1316"/>
    </location>
</feature>
<feature type="region of interest" description="Disordered" evidence="1">
    <location>
        <begin position="702"/>
        <end position="737"/>
    </location>
</feature>
<dbReference type="OrthoDB" id="658285at2759"/>
<evidence type="ECO:0000313" key="5">
    <source>
        <dbReference type="Proteomes" id="UP000008810"/>
    </source>
</evidence>
<sequence length="2144" mass="234252">MDFARMKRRELQALCKGHGLPAGGTNADLVARLNATLSGRGGVEEEAVGVVVGKGCFKRSAGGEGSDAAKKVSFVLEDEAEVDVGGRRRLRSKGMGSPVAPKKRGRQRKTIPGAGGSRGERRRTRSQVGAGDGDAGEAVADAPVRRSRRNAADLGAGDGADRVAGVVTRNSSAKAEHEEEGLGEAVDRKHRRKRKTRENDTEDVDDSGAVGVSRRSTRSSGIQLGPAIVPSPVVEKKRGRTKAGDVKEPTFVKEQSAEVQHVGRTLRSGLVVASPVLPIVAESKRRRWKTHEEDPAAQKVAKVEVSGRTTRSSSVAVSVKLPIVVEKKRRRKTQDVQSNEEPHSVPEVPVNNVPVTRVLRNRAVQVDGTVLEETLFGKKLENKRPSSRPGTRSCVNQHLASSVNEETQEQVAAPCKGLPRRRSKRNHSEESDSGKVSAIEMQMEVLEPVRRSHPKSVFPSFLEYETKDMHEEVKKQQTVLKPVKRSTRKSVVPAMIEKGRKGQTTETIPEARVRRSIKKSVLPMVNSENNDHADIIRSEDVQSAKSEEMKKQSIRRFTRKSALLAVPMTKKERKSVAAEMNPDAHVRRSMRKSVVPNLLDNDDSDQIEMQSAKGGAVEKQVVVKEPVRRSTQKSVVPDVFVKENNRLHEKLKSEVPVRRLVGKPITPNAGDKEHKDHREIVRREESSVRTRTSRTRFQFAAQNDKSLQRTTRSSSKLVISQIQSESTASKGRPAKRRTAAVQEVRPVEEHKEKQIADIANTTDVIEAGTGIDLDSAVLPLPAGERSNLQDDQLNSNLEGTEVVESRPSGDKNADDILAFGSSVNSVGIRNPSNSSLLASSMDLYQQHELPGGLLADKPFEVSALCSKSCDLGAAGTTEKSPCDFAIPEGKQADSLLKEAVHSMKNDAGRCSPNVEQSPIGLQALFNHGNAEELNTHNAIPCSENGVKEPDVLKVECRAEIIVSSGLDSYQGPHEDLSRIEENVGCMVLSQHNNDQEGFSLSSQTKDLVASTLSGMSEDANHIVREIITEDVICNKDEEKDLIPSSDVDAAYESHADEPEELVSGVSEAQFCISRSTPTLNKVNLNSDSSQAESLDALDNRIASPHVPHLAKECLMDPCQEQELKLPEDLSVLKSTEGAAVCQDESVIGPGICQTIEQTCTDKISRKDREEKCNEHIEDQVTSGILASDISEPAVVEGSENGATLLRTAETLAFPGDQVNTKLEGNLDYSLSCDKDTSDTGSFGNNNLSSLKDPCMDPYNNQELPNDMPAPKSLATVEKRALPDEQADEKLEGDEEYSLNKDASNISDTGSRLNNPSMDPCHDEELPNDMPAPKSTPAAEMSAFPDEQVNTKVGGDEECNLSCDKDTSNISDTRWFVKKDISSLKNSSIDSHHDQVFPDDMRTPQSPEEHAVCLDGSVSESVGKCQTSGRRRVEEINTKLPSFKISSTVKGSYIAMDVPRSADQWNNLTESAIALHRDSENTAVAEIDHLKPNTDHLVAMDSSAQVVQSISVPPKDAEFATDKPDMEQVQQDVVHVQEGTPEKTALVSATPEHKYECRLPDDAELHSLKNDRCSSSVEQSPFLQSLFSQKRTEVPMEYGVLSLAGVQADNGVCEAKDCDVECGVENSPLGEPIVDHDAHVDFTSQQDTENEGLRKACHEQEQDASGQFEFLEAANCTQDTNSKEMVHEDEENKDPVHSTDMITSCETMDANGPIHHASGISDALLGNSLITPTNGNDEVQPSSNQNQLESTDFLDDQNQIGCCNTEVPQQGLEEQCEERKEDQVAHGISINNIIEAETAIDLESGGLPLPAEERSNLSADNKNGSNSHIELDIEKNASSEPDSGQGFHEGSSRIENVGYLNSLEVYNEQEGSLNSSRNKEFVTSPQLDSSDDVNRKESENFTEEVICKEDEKWQFVPSPDIDAPHEKSHTSGPAVHATGVSSPGAHIFAEGNVNSNTGELESLDALDNRVAFSNTEVQVNTGIDASVETSALPDEQLNSELEVDEYAEHNFSGDEDTNDLFRDLFHFDEDDHLESVQGQELPSDKSASESPKKPGIWQTSGQEFKEETNTELHQDYKEESNISEPALVEGLGNGMTTETSPWPDGQANPELEGDKSKEHGCSFGPEKNQISIEEYNEDNEDRGNH</sequence>
<reference evidence="4" key="3">
    <citation type="submission" date="2018-08" db="UniProtKB">
        <authorList>
            <consortium name="EnsemblPlants"/>
        </authorList>
    </citation>
    <scope>IDENTIFICATION</scope>
    <source>
        <strain evidence="4">cv. Bd21</strain>
    </source>
</reference>
<feature type="region of interest" description="Disordered" evidence="1">
    <location>
        <begin position="2030"/>
        <end position="2144"/>
    </location>
</feature>
<feature type="compositionally biased region" description="Polar residues" evidence="1">
    <location>
        <begin position="702"/>
        <end position="729"/>
    </location>
</feature>
<keyword evidence="5" id="KW-1185">Reference proteome</keyword>
<feature type="region of interest" description="Disordered" evidence="1">
    <location>
        <begin position="1869"/>
        <end position="1896"/>
    </location>
</feature>
<feature type="region of interest" description="Disordered" evidence="1">
    <location>
        <begin position="1282"/>
        <end position="1338"/>
    </location>
</feature>
<feature type="compositionally biased region" description="Basic and acidic residues" evidence="1">
    <location>
        <begin position="2062"/>
        <end position="2079"/>
    </location>
</feature>
<dbReference type="GeneID" id="100832285"/>
<protein>
    <recommendedName>
        <fullName evidence="2">SAP domain-containing protein</fullName>
    </recommendedName>
</protein>
<feature type="compositionally biased region" description="Polar residues" evidence="1">
    <location>
        <begin position="388"/>
        <end position="405"/>
    </location>
</feature>
<feature type="region of interest" description="Disordered" evidence="1">
    <location>
        <begin position="328"/>
        <end position="349"/>
    </location>
</feature>
<feature type="compositionally biased region" description="Basic and acidic residues" evidence="1">
    <location>
        <begin position="2041"/>
        <end position="2051"/>
    </location>
</feature>
<reference evidence="3 4" key="1">
    <citation type="journal article" date="2010" name="Nature">
        <title>Genome sequencing and analysis of the model grass Brachypodium distachyon.</title>
        <authorList>
            <consortium name="International Brachypodium Initiative"/>
        </authorList>
    </citation>
    <scope>NUCLEOTIDE SEQUENCE [LARGE SCALE GENOMIC DNA]</scope>
    <source>
        <strain evidence="3 4">Bd21</strain>
    </source>
</reference>
<feature type="region of interest" description="Disordered" evidence="1">
    <location>
        <begin position="1804"/>
        <end position="1826"/>
    </location>
</feature>
<feature type="region of interest" description="Disordered" evidence="1">
    <location>
        <begin position="381"/>
        <end position="436"/>
    </location>
</feature>
<proteinExistence type="predicted"/>
<gene>
    <name evidence="4" type="primary">LOC100832285</name>
    <name evidence="3" type="ORF">BRADI_4g41696v3</name>
</gene>
<name>A0A0Q3HV25_BRADI</name>
<evidence type="ECO:0000313" key="3">
    <source>
        <dbReference type="EMBL" id="KQJ92107.1"/>
    </source>
</evidence>
<evidence type="ECO:0000256" key="1">
    <source>
        <dbReference type="SAM" id="MobiDB-lite"/>
    </source>
</evidence>
<dbReference type="Pfam" id="PF02037">
    <property type="entry name" value="SAP"/>
    <property type="match status" value="1"/>
</dbReference>
<feature type="region of interest" description="Disordered" evidence="1">
    <location>
        <begin position="85"/>
        <end position="226"/>
    </location>
</feature>
<feature type="compositionally biased region" description="Low complexity" evidence="1">
    <location>
        <begin position="207"/>
        <end position="221"/>
    </location>
</feature>
<dbReference type="EMBL" id="CM000883">
    <property type="protein sequence ID" value="KQJ92107.1"/>
    <property type="molecule type" value="Genomic_DNA"/>
</dbReference>
<dbReference type="Gramene" id="KQJ92107">
    <property type="protein sequence ID" value="KQJ92107"/>
    <property type="gene ID" value="BRADI_4g41696v3"/>
</dbReference>
<feature type="compositionally biased region" description="Acidic residues" evidence="1">
    <location>
        <begin position="2133"/>
        <end position="2144"/>
    </location>
</feature>
<evidence type="ECO:0000259" key="2">
    <source>
        <dbReference type="PROSITE" id="PS50800"/>
    </source>
</evidence>
<dbReference type="EnsemblPlants" id="KQJ92107">
    <property type="protein sequence ID" value="KQJ92107"/>
    <property type="gene ID" value="BRADI_4g41696v3"/>
</dbReference>